<gene>
    <name evidence="1" type="ORF">CEURO_LOCUS66</name>
</gene>
<sequence>MVSYAHKSTIIMFRCAIDKFSSNAFITNSQKDYIVEETEVKYLCTKDESRAPLIIIRTFILEASPDFIQADQEQLLEGKDYKKKIPQTPASKIKLPRKHQRGDCEDFLIKPS</sequence>
<evidence type="ECO:0000313" key="1">
    <source>
        <dbReference type="EMBL" id="CAH9050431.1"/>
    </source>
</evidence>
<keyword evidence="2" id="KW-1185">Reference proteome</keyword>
<reference evidence="1" key="1">
    <citation type="submission" date="2022-07" db="EMBL/GenBank/DDBJ databases">
        <authorList>
            <person name="Macas J."/>
            <person name="Novak P."/>
            <person name="Neumann P."/>
        </authorList>
    </citation>
    <scope>NUCLEOTIDE SEQUENCE</scope>
</reference>
<dbReference type="Proteomes" id="UP001152484">
    <property type="component" value="Unassembled WGS sequence"/>
</dbReference>
<proteinExistence type="predicted"/>
<accession>A0A9P0VVY2</accession>
<comment type="caution">
    <text evidence="1">The sequence shown here is derived from an EMBL/GenBank/DDBJ whole genome shotgun (WGS) entry which is preliminary data.</text>
</comment>
<dbReference type="EMBL" id="CAMAPE010000001">
    <property type="protein sequence ID" value="CAH9050431.1"/>
    <property type="molecule type" value="Genomic_DNA"/>
</dbReference>
<name>A0A9P0VVY2_CUSEU</name>
<protein>
    <submittedName>
        <fullName evidence="1">Uncharacterized protein</fullName>
    </submittedName>
</protein>
<dbReference type="AlphaFoldDB" id="A0A9P0VVY2"/>
<evidence type="ECO:0000313" key="2">
    <source>
        <dbReference type="Proteomes" id="UP001152484"/>
    </source>
</evidence>
<organism evidence="1 2">
    <name type="scientific">Cuscuta europaea</name>
    <name type="common">European dodder</name>
    <dbReference type="NCBI Taxonomy" id="41803"/>
    <lineage>
        <taxon>Eukaryota</taxon>
        <taxon>Viridiplantae</taxon>
        <taxon>Streptophyta</taxon>
        <taxon>Embryophyta</taxon>
        <taxon>Tracheophyta</taxon>
        <taxon>Spermatophyta</taxon>
        <taxon>Magnoliopsida</taxon>
        <taxon>eudicotyledons</taxon>
        <taxon>Gunneridae</taxon>
        <taxon>Pentapetalae</taxon>
        <taxon>asterids</taxon>
        <taxon>lamiids</taxon>
        <taxon>Solanales</taxon>
        <taxon>Convolvulaceae</taxon>
        <taxon>Cuscuteae</taxon>
        <taxon>Cuscuta</taxon>
        <taxon>Cuscuta subgen. Cuscuta</taxon>
    </lineage>
</organism>